<evidence type="ECO:0000259" key="1">
    <source>
        <dbReference type="Pfam" id="PF13843"/>
    </source>
</evidence>
<reference evidence="2" key="1">
    <citation type="submission" date="2020-08" db="EMBL/GenBank/DDBJ databases">
        <title>Multicomponent nature underlies the extraordinary mechanical properties of spider dragline silk.</title>
        <authorList>
            <person name="Kono N."/>
            <person name="Nakamura H."/>
            <person name="Mori M."/>
            <person name="Yoshida Y."/>
            <person name="Ohtoshi R."/>
            <person name="Malay A.D."/>
            <person name="Moran D.A.P."/>
            <person name="Tomita M."/>
            <person name="Numata K."/>
            <person name="Arakawa K."/>
        </authorList>
    </citation>
    <scope>NUCLEOTIDE SEQUENCE</scope>
</reference>
<organism evidence="2 3">
    <name type="scientific">Nephila pilipes</name>
    <name type="common">Giant wood spider</name>
    <name type="synonym">Nephila maculata</name>
    <dbReference type="NCBI Taxonomy" id="299642"/>
    <lineage>
        <taxon>Eukaryota</taxon>
        <taxon>Metazoa</taxon>
        <taxon>Ecdysozoa</taxon>
        <taxon>Arthropoda</taxon>
        <taxon>Chelicerata</taxon>
        <taxon>Arachnida</taxon>
        <taxon>Araneae</taxon>
        <taxon>Araneomorphae</taxon>
        <taxon>Entelegynae</taxon>
        <taxon>Araneoidea</taxon>
        <taxon>Nephilidae</taxon>
        <taxon>Nephila</taxon>
    </lineage>
</organism>
<evidence type="ECO:0000313" key="2">
    <source>
        <dbReference type="EMBL" id="GFT37977.1"/>
    </source>
</evidence>
<dbReference type="Proteomes" id="UP000887013">
    <property type="component" value="Unassembled WGS sequence"/>
</dbReference>
<gene>
    <name evidence="2" type="primary">X975_09387</name>
    <name evidence="2" type="ORF">NPIL_27281</name>
</gene>
<dbReference type="InterPro" id="IPR029526">
    <property type="entry name" value="PGBD"/>
</dbReference>
<dbReference type="OrthoDB" id="6613190at2759"/>
<dbReference type="Pfam" id="PF13843">
    <property type="entry name" value="DDE_Tnp_1_7"/>
    <property type="match status" value="1"/>
</dbReference>
<dbReference type="EMBL" id="BMAW01062931">
    <property type="protein sequence ID" value="GFT37977.1"/>
    <property type="molecule type" value="Genomic_DNA"/>
</dbReference>
<feature type="domain" description="PiggyBac transposable element-derived protein" evidence="1">
    <location>
        <begin position="2"/>
        <end position="108"/>
    </location>
</feature>
<proteinExistence type="predicted"/>
<accession>A0A8X6TQZ1</accession>
<protein>
    <submittedName>
        <fullName evidence="2">PiggyBac transposable element-derived protein 3</fullName>
    </submittedName>
</protein>
<dbReference type="InterPro" id="IPR052638">
    <property type="entry name" value="PiggyBac_TE-derived"/>
</dbReference>
<dbReference type="PANTHER" id="PTHR47055">
    <property type="entry name" value="DDE_TNP_1_7 DOMAIN-CONTAINING PROTEIN"/>
    <property type="match status" value="1"/>
</dbReference>
<dbReference type="AlphaFoldDB" id="A0A8X6TQZ1"/>
<sequence>MLYSSSGYQYAMELYSGRNNESSGMHLGEDCVTQLFSKIADPSRPEIYFDNFFTCYNLLKILADSRIRATGIVQSNRVRHCPLLNNNTPAKETREAMDYRSDGNVLICR</sequence>
<dbReference type="PANTHER" id="PTHR47055:SF3">
    <property type="entry name" value="PHORBOL-ESTER_DAG-TYPE DOMAIN-CONTAINING PROTEIN"/>
    <property type="match status" value="1"/>
</dbReference>
<comment type="caution">
    <text evidence="2">The sequence shown here is derived from an EMBL/GenBank/DDBJ whole genome shotgun (WGS) entry which is preliminary data.</text>
</comment>
<name>A0A8X6TQZ1_NEPPI</name>
<dbReference type="GO" id="GO:0043565">
    <property type="term" value="F:sequence-specific DNA binding"/>
    <property type="evidence" value="ECO:0007669"/>
    <property type="project" value="TreeGrafter"/>
</dbReference>
<keyword evidence="3" id="KW-1185">Reference proteome</keyword>
<evidence type="ECO:0000313" key="3">
    <source>
        <dbReference type="Proteomes" id="UP000887013"/>
    </source>
</evidence>